<dbReference type="GeneID" id="111447246"/>
<sequence>MRRLPFPHLSSLFRSSSLSHGSSFSSSRLSISPFFGTDARSPMSSLHFSHGSEISGSVQLDRQDSGCVNLPRGDSVNVGREIVGRAWKALGAQGPCWGLARSSENVSVPYSSSSRCYVHYDGRPNADTGRNFKSMNFVRGILEEDGMDFMGSSQFPRPPNMEHNADIVHVKLMRNNTFITVTDNKGNTKLKASSGRLEELKGGPKLSRYAAEATAEYVGRESKKLGLKSVVMRVKGFTYFKKKKQAILSWRDGFTDSKRDQNPIVYIEDTTRRAHNGCRLPKQRRV</sequence>
<gene>
    <name evidence="5" type="primary">LOC111447246</name>
</gene>
<dbReference type="HAMAP" id="MF_01310">
    <property type="entry name" value="Ribosomal_uS11"/>
    <property type="match status" value="1"/>
</dbReference>
<dbReference type="SUPFAM" id="SSF53137">
    <property type="entry name" value="Translational machinery components"/>
    <property type="match status" value="1"/>
</dbReference>
<dbReference type="Gene3D" id="3.30.420.80">
    <property type="entry name" value="Ribosomal protein S11"/>
    <property type="match status" value="1"/>
</dbReference>
<dbReference type="Pfam" id="PF00411">
    <property type="entry name" value="Ribosomal_S11"/>
    <property type="match status" value="1"/>
</dbReference>
<name>A0A6J1FTT5_CUCMO</name>
<evidence type="ECO:0000256" key="2">
    <source>
        <dbReference type="ARBA" id="ARBA00022980"/>
    </source>
</evidence>
<dbReference type="GO" id="GO:0005840">
    <property type="term" value="C:ribosome"/>
    <property type="evidence" value="ECO:0007669"/>
    <property type="project" value="UniProtKB-KW"/>
</dbReference>
<dbReference type="InterPro" id="IPR036967">
    <property type="entry name" value="Ribosomal_uS11_sf"/>
</dbReference>
<keyword evidence="4" id="KW-1185">Reference proteome</keyword>
<keyword evidence="2 5" id="KW-0689">Ribosomal protein</keyword>
<dbReference type="FunFam" id="3.30.420.80:FF:000014">
    <property type="entry name" value="Probable ribosomal protein S11, mitochondrial"/>
    <property type="match status" value="1"/>
</dbReference>
<accession>A0A6J1FTT5</accession>
<dbReference type="KEGG" id="cmos:111447246"/>
<organism evidence="4 5">
    <name type="scientific">Cucurbita moschata</name>
    <name type="common">Winter crookneck squash</name>
    <name type="synonym">Cucurbita pepo var. moschata</name>
    <dbReference type="NCBI Taxonomy" id="3662"/>
    <lineage>
        <taxon>Eukaryota</taxon>
        <taxon>Viridiplantae</taxon>
        <taxon>Streptophyta</taxon>
        <taxon>Embryophyta</taxon>
        <taxon>Tracheophyta</taxon>
        <taxon>Spermatophyta</taxon>
        <taxon>Magnoliopsida</taxon>
        <taxon>eudicotyledons</taxon>
        <taxon>Gunneridae</taxon>
        <taxon>Pentapetalae</taxon>
        <taxon>rosids</taxon>
        <taxon>fabids</taxon>
        <taxon>Cucurbitales</taxon>
        <taxon>Cucurbitaceae</taxon>
        <taxon>Cucurbiteae</taxon>
        <taxon>Cucurbita</taxon>
    </lineage>
</organism>
<dbReference type="InterPro" id="IPR001971">
    <property type="entry name" value="Ribosomal_uS11"/>
</dbReference>
<evidence type="ECO:0000313" key="4">
    <source>
        <dbReference type="Proteomes" id="UP000504609"/>
    </source>
</evidence>
<dbReference type="RefSeq" id="XP_022942058.1">
    <property type="nucleotide sequence ID" value="XM_023086290.1"/>
</dbReference>
<proteinExistence type="inferred from homology"/>
<dbReference type="Proteomes" id="UP000504609">
    <property type="component" value="Unplaced"/>
</dbReference>
<comment type="similarity">
    <text evidence="1">Belongs to the universal ribosomal protein uS11 family.</text>
</comment>
<dbReference type="GO" id="GO:0006412">
    <property type="term" value="P:translation"/>
    <property type="evidence" value="ECO:0007669"/>
    <property type="project" value="InterPro"/>
</dbReference>
<evidence type="ECO:0000256" key="3">
    <source>
        <dbReference type="ARBA" id="ARBA00023274"/>
    </source>
</evidence>
<dbReference type="GO" id="GO:1990904">
    <property type="term" value="C:ribonucleoprotein complex"/>
    <property type="evidence" value="ECO:0007669"/>
    <property type="project" value="UniProtKB-KW"/>
</dbReference>
<reference evidence="5" key="1">
    <citation type="submission" date="2025-08" db="UniProtKB">
        <authorList>
            <consortium name="RefSeq"/>
        </authorList>
    </citation>
    <scope>IDENTIFICATION</scope>
    <source>
        <tissue evidence="5">Young leaves</tissue>
    </source>
</reference>
<dbReference type="AlphaFoldDB" id="A0A6J1FTT5"/>
<dbReference type="PANTHER" id="PTHR11759">
    <property type="entry name" value="40S RIBOSOMAL PROTEIN S14/30S RIBOSOMAL PROTEIN S11"/>
    <property type="match status" value="1"/>
</dbReference>
<evidence type="ECO:0000313" key="5">
    <source>
        <dbReference type="RefSeq" id="XP_022942058.1"/>
    </source>
</evidence>
<dbReference type="GO" id="GO:0003735">
    <property type="term" value="F:structural constituent of ribosome"/>
    <property type="evidence" value="ECO:0007669"/>
    <property type="project" value="InterPro"/>
</dbReference>
<protein>
    <submittedName>
        <fullName evidence="5">Probable ribosomal protein S11, mitochondrial</fullName>
    </submittedName>
</protein>
<evidence type="ECO:0000256" key="1">
    <source>
        <dbReference type="ARBA" id="ARBA00006194"/>
    </source>
</evidence>
<keyword evidence="3" id="KW-0687">Ribonucleoprotein</keyword>